<feature type="chain" id="PRO_5047520708" description="DUF4397 domain-containing protein" evidence="2">
    <location>
        <begin position="22"/>
        <end position="560"/>
    </location>
</feature>
<protein>
    <recommendedName>
        <fullName evidence="7">DUF4397 domain-containing protein</fullName>
    </recommendedName>
</protein>
<name>A0ABQ1JCI2_9FLAO</name>
<keyword evidence="1 2" id="KW-0732">Signal</keyword>
<dbReference type="Pfam" id="PF14344">
    <property type="entry name" value="DUF4397"/>
    <property type="match status" value="2"/>
</dbReference>
<evidence type="ECO:0000256" key="2">
    <source>
        <dbReference type="SAM" id="SignalP"/>
    </source>
</evidence>
<accession>A0ABQ1JCI2</accession>
<evidence type="ECO:0000259" key="4">
    <source>
        <dbReference type="Pfam" id="PF18962"/>
    </source>
</evidence>
<evidence type="ECO:0008006" key="7">
    <source>
        <dbReference type="Google" id="ProtNLM"/>
    </source>
</evidence>
<feature type="domain" description="Secretion system C-terminal sorting" evidence="4">
    <location>
        <begin position="491"/>
        <end position="558"/>
    </location>
</feature>
<dbReference type="Proteomes" id="UP000615760">
    <property type="component" value="Unassembled WGS sequence"/>
</dbReference>
<organism evidence="5 6">
    <name type="scientific">Flavobacterium suaedae</name>
    <dbReference type="NCBI Taxonomy" id="1767027"/>
    <lineage>
        <taxon>Bacteria</taxon>
        <taxon>Pseudomonadati</taxon>
        <taxon>Bacteroidota</taxon>
        <taxon>Flavobacteriia</taxon>
        <taxon>Flavobacteriales</taxon>
        <taxon>Flavobacteriaceae</taxon>
        <taxon>Flavobacterium</taxon>
    </lineage>
</organism>
<reference evidence="6" key="1">
    <citation type="journal article" date="2019" name="Int. J. Syst. Evol. Microbiol.">
        <title>The Global Catalogue of Microorganisms (GCM) 10K type strain sequencing project: providing services to taxonomists for standard genome sequencing and annotation.</title>
        <authorList>
            <consortium name="The Broad Institute Genomics Platform"/>
            <consortium name="The Broad Institute Genome Sequencing Center for Infectious Disease"/>
            <person name="Wu L."/>
            <person name="Ma J."/>
        </authorList>
    </citation>
    <scope>NUCLEOTIDE SEQUENCE [LARGE SCALE GENOMIC DNA]</scope>
    <source>
        <strain evidence="6">CGMCC 1.15461</strain>
    </source>
</reference>
<dbReference type="Pfam" id="PF18962">
    <property type="entry name" value="Por_Secre_tail"/>
    <property type="match status" value="1"/>
</dbReference>
<feature type="domain" description="DUF4397" evidence="3">
    <location>
        <begin position="252"/>
        <end position="380"/>
    </location>
</feature>
<keyword evidence="6" id="KW-1185">Reference proteome</keyword>
<dbReference type="NCBIfam" id="TIGR04183">
    <property type="entry name" value="Por_Secre_tail"/>
    <property type="match status" value="1"/>
</dbReference>
<dbReference type="EMBL" id="BMJE01000001">
    <property type="protein sequence ID" value="GGB65422.1"/>
    <property type="molecule type" value="Genomic_DNA"/>
</dbReference>
<feature type="domain" description="DUF4397" evidence="3">
    <location>
        <begin position="24"/>
        <end position="153"/>
    </location>
</feature>
<dbReference type="InterPro" id="IPR025510">
    <property type="entry name" value="DUF4397"/>
</dbReference>
<evidence type="ECO:0000313" key="5">
    <source>
        <dbReference type="EMBL" id="GGB65422.1"/>
    </source>
</evidence>
<comment type="caution">
    <text evidence="5">The sequence shown here is derived from an EMBL/GenBank/DDBJ whole genome shotgun (WGS) entry which is preliminary data.</text>
</comment>
<proteinExistence type="predicted"/>
<gene>
    <name evidence="5" type="ORF">GCM10007424_01700</name>
</gene>
<feature type="signal peptide" evidence="2">
    <location>
        <begin position="1"/>
        <end position="21"/>
    </location>
</feature>
<sequence>MKNFTKLITLMFALIGLTATAQNARVQVIHNCADAAADEVDVYLDGTILLNDFAFRTATPFIDAPAETEIEIVVAPSTSTSDADGIYTLSTTLTEGETYILVANGIVSETGYSPAQPFELSVYAMGRENASAGTNTDVLAFHGATDAPTVDVTALGAGTVVDDIMYGDFNGNYLELPTDDYILSVTTADGSTTVASYQAPLSTLNLEGAAITVLASGFLDPSMNSEGPAFGLWAATASGGPLVELPTAELTARVQVIHNSADLAAQTVDVYLNGEILQDDFAFRTATPFIDAPANEEISIDIAPSTSTSASESIYNLTTTLDVNETYIVIANGIVSDSGYTPDEPFGLYVYAMGREMATDGSNTDVLVFHGATDAPTVDVVESSVPAGTVVDDIMYGNFDGYLELATADYTLDVTTADGNTVVARYDAPLATLNLEGAAITVLASGFLDPTMNSNGPAFGLWAATANGGALVELPSVPLSATEFDTNELVIYPNPASSQITISNTLGADVNYTIYDMSGRNVMNAATANTINVSGLQNGMYMLDLEVNGTKSQHKIVIKK</sequence>
<dbReference type="RefSeq" id="WP_188619334.1">
    <property type="nucleotide sequence ID" value="NZ_BMJE01000001.1"/>
</dbReference>
<dbReference type="InterPro" id="IPR026444">
    <property type="entry name" value="Secre_tail"/>
</dbReference>
<evidence type="ECO:0000259" key="3">
    <source>
        <dbReference type="Pfam" id="PF14344"/>
    </source>
</evidence>
<evidence type="ECO:0000313" key="6">
    <source>
        <dbReference type="Proteomes" id="UP000615760"/>
    </source>
</evidence>
<evidence type="ECO:0000256" key="1">
    <source>
        <dbReference type="ARBA" id="ARBA00022729"/>
    </source>
</evidence>